<dbReference type="GO" id="GO:0006261">
    <property type="term" value="P:DNA-templated DNA replication"/>
    <property type="evidence" value="ECO:0007669"/>
    <property type="project" value="TreeGrafter"/>
</dbReference>
<name>A0AAV7D2U4_ENGPU</name>
<dbReference type="Pfam" id="PF04081">
    <property type="entry name" value="DNA_pol_delta_4"/>
    <property type="match status" value="1"/>
</dbReference>
<dbReference type="PANTHER" id="PTHR14303:SF0">
    <property type="entry name" value="DNA POLYMERASE DELTA SUBUNIT 4"/>
    <property type="match status" value="1"/>
</dbReference>
<organism evidence="1 2">
    <name type="scientific">Engystomops pustulosus</name>
    <name type="common">Tungara frog</name>
    <name type="synonym">Physalaemus pustulosus</name>
    <dbReference type="NCBI Taxonomy" id="76066"/>
    <lineage>
        <taxon>Eukaryota</taxon>
        <taxon>Metazoa</taxon>
        <taxon>Chordata</taxon>
        <taxon>Craniata</taxon>
        <taxon>Vertebrata</taxon>
        <taxon>Euteleostomi</taxon>
        <taxon>Amphibia</taxon>
        <taxon>Batrachia</taxon>
        <taxon>Anura</taxon>
        <taxon>Neobatrachia</taxon>
        <taxon>Hyloidea</taxon>
        <taxon>Leptodactylidae</taxon>
        <taxon>Leiuperinae</taxon>
        <taxon>Engystomops</taxon>
    </lineage>
</organism>
<dbReference type="Proteomes" id="UP000824782">
    <property type="component" value="Unassembled WGS sequence"/>
</dbReference>
<gene>
    <name evidence="1" type="ORF">GDO81_000002</name>
</gene>
<dbReference type="GO" id="GO:0003887">
    <property type="term" value="F:DNA-directed DNA polymerase activity"/>
    <property type="evidence" value="ECO:0007669"/>
    <property type="project" value="TreeGrafter"/>
</dbReference>
<dbReference type="AlphaFoldDB" id="A0AAV7D2U4"/>
<dbReference type="GO" id="GO:0000731">
    <property type="term" value="P:DNA synthesis involved in DNA repair"/>
    <property type="evidence" value="ECO:0007669"/>
    <property type="project" value="InterPro"/>
</dbReference>
<comment type="caution">
    <text evidence="1">The sequence shown here is derived from an EMBL/GenBank/DDBJ whole genome shotgun (WGS) entry which is preliminary data.</text>
</comment>
<accession>A0AAV7D2U4</accession>
<proteinExistence type="predicted"/>
<dbReference type="InterPro" id="IPR007218">
    <property type="entry name" value="DNA_pol_delta_4"/>
</dbReference>
<evidence type="ECO:0000313" key="1">
    <source>
        <dbReference type="EMBL" id="KAG8591076.1"/>
    </source>
</evidence>
<reference evidence="1" key="1">
    <citation type="thesis" date="2020" institute="ProQuest LLC" country="789 East Eisenhower Parkway, Ann Arbor, MI, USA">
        <title>Comparative Genomics and Chromosome Evolution.</title>
        <authorList>
            <person name="Mudd A.B."/>
        </authorList>
    </citation>
    <scope>NUCLEOTIDE SEQUENCE</scope>
    <source>
        <strain evidence="1">237g6f4</strain>
        <tissue evidence="1">Blood</tissue>
    </source>
</reference>
<keyword evidence="2" id="KW-1185">Reference proteome</keyword>
<dbReference type="EMBL" id="WNYA01000001">
    <property type="protein sequence ID" value="KAG8591076.1"/>
    <property type="molecule type" value="Genomic_DNA"/>
</dbReference>
<protein>
    <recommendedName>
        <fullName evidence="3">DNA polymerase delta subunit 4</fullName>
    </recommendedName>
</protein>
<dbReference type="GO" id="GO:0043625">
    <property type="term" value="C:delta DNA polymerase complex"/>
    <property type="evidence" value="ECO:0007669"/>
    <property type="project" value="TreeGrafter"/>
</dbReference>
<dbReference type="PANTHER" id="PTHR14303">
    <property type="entry name" value="DNA POLYMERASE DELTA SUBUNIT 4"/>
    <property type="match status" value="1"/>
</dbReference>
<evidence type="ECO:0000313" key="2">
    <source>
        <dbReference type="Proteomes" id="UP000824782"/>
    </source>
</evidence>
<evidence type="ECO:0008006" key="3">
    <source>
        <dbReference type="Google" id="ProtNLM"/>
    </source>
</evidence>
<sequence length="75" mass="8537">MALCLLSSPPAVARPPEPSPLDKLIQFDLDWRFGPCTGITRLERWRRAEELGLTPPKNIRDILTAHHAEAQYQCK</sequence>